<comment type="caution">
    <text evidence="1">The sequence shown here is derived from an EMBL/GenBank/DDBJ whole genome shotgun (WGS) entry which is preliminary data.</text>
</comment>
<sequence>MESTRSAEDQKLIDSLPMGTVTAFRSSIFLPSFISDNPHLFINDTWIDASQLRVFLARTEFPGPKTASHE</sequence>
<evidence type="ECO:0000313" key="2">
    <source>
        <dbReference type="Proteomes" id="UP001362999"/>
    </source>
</evidence>
<reference evidence="1 2" key="1">
    <citation type="journal article" date="2024" name="J Genomics">
        <title>Draft genome sequencing and assembly of Favolaschia claudopus CIRM-BRFM 2984 isolated from oak limbs.</title>
        <authorList>
            <person name="Navarro D."/>
            <person name="Drula E."/>
            <person name="Chaduli D."/>
            <person name="Cazenave R."/>
            <person name="Ahrendt S."/>
            <person name="Wang J."/>
            <person name="Lipzen A."/>
            <person name="Daum C."/>
            <person name="Barry K."/>
            <person name="Grigoriev I.V."/>
            <person name="Favel A."/>
            <person name="Rosso M.N."/>
            <person name="Martin F."/>
        </authorList>
    </citation>
    <scope>NUCLEOTIDE SEQUENCE [LARGE SCALE GENOMIC DNA]</scope>
    <source>
        <strain evidence="1 2">CIRM-BRFM 2984</strain>
    </source>
</reference>
<protein>
    <submittedName>
        <fullName evidence="1">Uncharacterized protein</fullName>
    </submittedName>
</protein>
<accession>A0AAV9ZLA7</accession>
<dbReference type="EMBL" id="JAWWNJ010000133">
    <property type="protein sequence ID" value="KAK6984967.1"/>
    <property type="molecule type" value="Genomic_DNA"/>
</dbReference>
<name>A0AAV9ZLA7_9AGAR</name>
<evidence type="ECO:0000313" key="1">
    <source>
        <dbReference type="EMBL" id="KAK6984967.1"/>
    </source>
</evidence>
<keyword evidence="2" id="KW-1185">Reference proteome</keyword>
<organism evidence="1 2">
    <name type="scientific">Favolaschia claudopus</name>
    <dbReference type="NCBI Taxonomy" id="2862362"/>
    <lineage>
        <taxon>Eukaryota</taxon>
        <taxon>Fungi</taxon>
        <taxon>Dikarya</taxon>
        <taxon>Basidiomycota</taxon>
        <taxon>Agaricomycotina</taxon>
        <taxon>Agaricomycetes</taxon>
        <taxon>Agaricomycetidae</taxon>
        <taxon>Agaricales</taxon>
        <taxon>Marasmiineae</taxon>
        <taxon>Mycenaceae</taxon>
        <taxon>Favolaschia</taxon>
    </lineage>
</organism>
<gene>
    <name evidence="1" type="ORF">R3P38DRAFT_3102412</name>
</gene>
<dbReference type="AlphaFoldDB" id="A0AAV9ZLA7"/>
<proteinExistence type="predicted"/>
<dbReference type="Proteomes" id="UP001362999">
    <property type="component" value="Unassembled WGS sequence"/>
</dbReference>